<dbReference type="InterPro" id="IPR010559">
    <property type="entry name" value="Sig_transdc_His_kin_internal"/>
</dbReference>
<dbReference type="GO" id="GO:0016020">
    <property type="term" value="C:membrane"/>
    <property type="evidence" value="ECO:0007669"/>
    <property type="project" value="InterPro"/>
</dbReference>
<evidence type="ECO:0000313" key="3">
    <source>
        <dbReference type="EMBL" id="PZX14386.1"/>
    </source>
</evidence>
<name>A0A2W7NMJ0_9BACT</name>
<dbReference type="OrthoDB" id="927174at2"/>
<dbReference type="Pfam" id="PF06580">
    <property type="entry name" value="His_kinase"/>
    <property type="match status" value="1"/>
</dbReference>
<feature type="transmembrane region" description="Helical" evidence="1">
    <location>
        <begin position="83"/>
        <end position="109"/>
    </location>
</feature>
<keyword evidence="3" id="KW-0418">Kinase</keyword>
<feature type="domain" description="Signal transduction histidine kinase internal region" evidence="2">
    <location>
        <begin position="169"/>
        <end position="247"/>
    </location>
</feature>
<evidence type="ECO:0000256" key="1">
    <source>
        <dbReference type="SAM" id="Phobius"/>
    </source>
</evidence>
<dbReference type="PANTHER" id="PTHR34220:SF7">
    <property type="entry name" value="SENSOR HISTIDINE KINASE YPDA"/>
    <property type="match status" value="1"/>
</dbReference>
<accession>A0A2W7NMJ0</accession>
<proteinExistence type="predicted"/>
<dbReference type="EMBL" id="QKZK01000020">
    <property type="protein sequence ID" value="PZX14386.1"/>
    <property type="molecule type" value="Genomic_DNA"/>
</dbReference>
<sequence length="350" mass="40290">MNTTIKHLKWIFILCLMTCTLIPLYFVIGNLSYRCDIHANIIVINIVFSLLATVLNASAVMLFSKLILNTRYPWHKSKSKRVFIELVSTNMISVAGSSLVFSLFIFTFGKEQMDDFENSLTAIWFQIATISIIINSMSVAVHEGQYLFREWMKSKIETEQLRREIAETQYAALKNQVNPHFLFNSLNSLASLIRMSPDKAIEFVDKFSKIYRYVLDVNEKLVVPLADELAFLQSYHFLQTIRFGENLQLHIHLNDETRNRYVVPLALQLIIENAIKHNEISTAHPLNITIRSSDTHLVITNTLRLRTTLEPSNGIGQKNIIQRYEHLSDLPCTFALNGNQFEAHIPLLDE</sequence>
<keyword evidence="3" id="KW-0808">Transferase</keyword>
<comment type="caution">
    <text evidence="3">The sequence shown here is derived from an EMBL/GenBank/DDBJ whole genome shotgun (WGS) entry which is preliminary data.</text>
</comment>
<protein>
    <submittedName>
        <fullName evidence="3">Histidine kinase</fullName>
    </submittedName>
</protein>
<organism evidence="3 4">
    <name type="scientific">Breznakibacter xylanolyticus</name>
    <dbReference type="NCBI Taxonomy" id="990"/>
    <lineage>
        <taxon>Bacteria</taxon>
        <taxon>Pseudomonadati</taxon>
        <taxon>Bacteroidota</taxon>
        <taxon>Bacteroidia</taxon>
        <taxon>Marinilabiliales</taxon>
        <taxon>Marinilabiliaceae</taxon>
        <taxon>Breznakibacter</taxon>
    </lineage>
</organism>
<keyword evidence="4" id="KW-1185">Reference proteome</keyword>
<dbReference type="AlphaFoldDB" id="A0A2W7NMJ0"/>
<dbReference type="InterPro" id="IPR050640">
    <property type="entry name" value="Bact_2-comp_sensor_kinase"/>
</dbReference>
<evidence type="ECO:0000313" key="4">
    <source>
        <dbReference type="Proteomes" id="UP000249239"/>
    </source>
</evidence>
<dbReference type="RefSeq" id="WP_111446255.1">
    <property type="nucleotide sequence ID" value="NZ_QKZK01000020.1"/>
</dbReference>
<feature type="transmembrane region" description="Helical" evidence="1">
    <location>
        <begin position="40"/>
        <end position="63"/>
    </location>
</feature>
<feature type="transmembrane region" description="Helical" evidence="1">
    <location>
        <begin position="121"/>
        <end position="141"/>
    </location>
</feature>
<dbReference type="Proteomes" id="UP000249239">
    <property type="component" value="Unassembled WGS sequence"/>
</dbReference>
<dbReference type="PANTHER" id="PTHR34220">
    <property type="entry name" value="SENSOR HISTIDINE KINASE YPDA"/>
    <property type="match status" value="1"/>
</dbReference>
<keyword evidence="1" id="KW-0812">Transmembrane</keyword>
<feature type="transmembrane region" description="Helical" evidence="1">
    <location>
        <begin position="7"/>
        <end position="28"/>
    </location>
</feature>
<evidence type="ECO:0000259" key="2">
    <source>
        <dbReference type="Pfam" id="PF06580"/>
    </source>
</evidence>
<gene>
    <name evidence="3" type="ORF">LX69_02399</name>
</gene>
<reference evidence="3 4" key="1">
    <citation type="submission" date="2018-06" db="EMBL/GenBank/DDBJ databases">
        <title>Genomic Encyclopedia of Archaeal and Bacterial Type Strains, Phase II (KMG-II): from individual species to whole genera.</title>
        <authorList>
            <person name="Goeker M."/>
        </authorList>
    </citation>
    <scope>NUCLEOTIDE SEQUENCE [LARGE SCALE GENOMIC DNA]</scope>
    <source>
        <strain evidence="3 4">DSM 6779</strain>
    </source>
</reference>
<dbReference type="GO" id="GO:0000155">
    <property type="term" value="F:phosphorelay sensor kinase activity"/>
    <property type="evidence" value="ECO:0007669"/>
    <property type="project" value="InterPro"/>
</dbReference>
<keyword evidence="1" id="KW-1133">Transmembrane helix</keyword>
<keyword evidence="1" id="KW-0472">Membrane</keyword>